<keyword evidence="5" id="KW-0326">Glycosidase</keyword>
<accession>A0A3P2A8W9</accession>
<dbReference type="Proteomes" id="UP000279562">
    <property type="component" value="Unassembled WGS sequence"/>
</dbReference>
<evidence type="ECO:0000256" key="3">
    <source>
        <dbReference type="ARBA" id="ARBA00022801"/>
    </source>
</evidence>
<feature type="domain" description="Glycosyl hydrolase 109 C-terminal" evidence="7">
    <location>
        <begin position="243"/>
        <end position="287"/>
    </location>
</feature>
<dbReference type="AlphaFoldDB" id="A0A3P2A8W9"/>
<dbReference type="Gene3D" id="3.40.50.720">
    <property type="entry name" value="NAD(P)-binding Rossmann-like Domain"/>
    <property type="match status" value="1"/>
</dbReference>
<dbReference type="InterPro" id="IPR050463">
    <property type="entry name" value="Gfo/Idh/MocA_oxidrdct_glycsds"/>
</dbReference>
<dbReference type="SUPFAM" id="SSF51735">
    <property type="entry name" value="NAD(P)-binding Rossmann-fold domains"/>
    <property type="match status" value="1"/>
</dbReference>
<evidence type="ECO:0000256" key="2">
    <source>
        <dbReference type="ARBA" id="ARBA00009329"/>
    </source>
</evidence>
<dbReference type="Gene3D" id="3.30.360.10">
    <property type="entry name" value="Dihydrodipicolinate Reductase, domain 2"/>
    <property type="match status" value="1"/>
</dbReference>
<evidence type="ECO:0000256" key="5">
    <source>
        <dbReference type="ARBA" id="ARBA00023295"/>
    </source>
</evidence>
<evidence type="ECO:0000259" key="6">
    <source>
        <dbReference type="Pfam" id="PF01408"/>
    </source>
</evidence>
<dbReference type="RefSeq" id="WP_125239074.1">
    <property type="nucleotide sequence ID" value="NZ_RQYF01000024.1"/>
</dbReference>
<organism evidence="8 9">
    <name type="scientific">Prevotella heparinolytica</name>
    <dbReference type="NCBI Taxonomy" id="28113"/>
    <lineage>
        <taxon>Bacteria</taxon>
        <taxon>Pseudomonadati</taxon>
        <taxon>Bacteroidota</taxon>
        <taxon>Bacteroidia</taxon>
        <taxon>Bacteroidales</taxon>
        <taxon>Bacteroidaceae</taxon>
        <taxon>Bacteroides</taxon>
    </lineage>
</organism>
<comment type="similarity">
    <text evidence="2">Belongs to the Gfo/Idh/MocA family. Glycosyl hydrolase 109 subfamily.</text>
</comment>
<comment type="caution">
    <text evidence="8">The sequence shown here is derived from an EMBL/GenBank/DDBJ whole genome shotgun (WGS) entry which is preliminary data.</text>
</comment>
<dbReference type="InterPro" id="IPR049303">
    <property type="entry name" value="Glyco_hydro_109_C"/>
</dbReference>
<protein>
    <submittedName>
        <fullName evidence="8">Gfo/Idh/MocA family oxidoreductase</fullName>
    </submittedName>
</protein>
<dbReference type="Pfam" id="PF21252">
    <property type="entry name" value="Glyco_hydro_109_C"/>
    <property type="match status" value="2"/>
</dbReference>
<dbReference type="EMBL" id="RQYF01000024">
    <property type="protein sequence ID" value="RRD91445.1"/>
    <property type="molecule type" value="Genomic_DNA"/>
</dbReference>
<dbReference type="GO" id="GO:0000166">
    <property type="term" value="F:nucleotide binding"/>
    <property type="evidence" value="ECO:0007669"/>
    <property type="project" value="InterPro"/>
</dbReference>
<name>A0A3P2A8W9_9BACE</name>
<dbReference type="PANTHER" id="PTHR43818:SF1">
    <property type="entry name" value="GLYCOSYL HYDROLASE FAMILY 109 PROTEIN"/>
    <property type="match status" value="1"/>
</dbReference>
<dbReference type="PANTHER" id="PTHR43818">
    <property type="entry name" value="BCDNA.GH03377"/>
    <property type="match status" value="1"/>
</dbReference>
<evidence type="ECO:0000313" key="8">
    <source>
        <dbReference type="EMBL" id="RRD91445.1"/>
    </source>
</evidence>
<keyword evidence="9" id="KW-1185">Reference proteome</keyword>
<evidence type="ECO:0000256" key="4">
    <source>
        <dbReference type="ARBA" id="ARBA00023027"/>
    </source>
</evidence>
<keyword evidence="4" id="KW-0520">NAD</keyword>
<evidence type="ECO:0000259" key="7">
    <source>
        <dbReference type="Pfam" id="PF21252"/>
    </source>
</evidence>
<dbReference type="InterPro" id="IPR036291">
    <property type="entry name" value="NAD(P)-bd_dom_sf"/>
</dbReference>
<proteinExistence type="inferred from homology"/>
<sequence>MMISPPALGLRCEPIDVVRIGLIGLGQRGLQTLRRYTFVEGAEMCCLANLDDSSFEEANALLRTSGRSEALCFYGETAWQEMCRRNDLDLIYICTDWSSHARMAVEAMRCGKHVAVEVPAATTVEECFELVRTAEATRRHCFMTENCCYDWFSLAALELRDAGFFGTITHCEGAYIHDWRNRFSEGSHGAQTWYKTSCWHGGNPYPTHGIGPIAQLLGIHRGDRFSHLVSVTGQAAGVESLLGHGNTTLLTTERGVTVLLQFDGTTPRPYSRIQAVCGTEGFARKYPLVQVQHESDLFEGEVAEAFLRKYMRGPAADLWREGSERGVPNEMNYAMDCRLIYCLRHGLPLDIDVYDAAEWSCLAELTQISARRGGERVDIPDFLNLHF</sequence>
<evidence type="ECO:0000256" key="1">
    <source>
        <dbReference type="ARBA" id="ARBA00001911"/>
    </source>
</evidence>
<feature type="domain" description="Gfo/Idh/MocA-like oxidoreductase N-terminal" evidence="6">
    <location>
        <begin position="18"/>
        <end position="142"/>
    </location>
</feature>
<dbReference type="InterPro" id="IPR000683">
    <property type="entry name" value="Gfo/Idh/MocA-like_OxRdtase_N"/>
</dbReference>
<feature type="domain" description="Glycosyl hydrolase 109 C-terminal" evidence="7">
    <location>
        <begin position="154"/>
        <end position="239"/>
    </location>
</feature>
<keyword evidence="3" id="KW-0378">Hydrolase</keyword>
<dbReference type="Pfam" id="PF01408">
    <property type="entry name" value="GFO_IDH_MocA"/>
    <property type="match status" value="1"/>
</dbReference>
<comment type="cofactor">
    <cofactor evidence="1">
        <name>NAD(+)</name>
        <dbReference type="ChEBI" id="CHEBI:57540"/>
    </cofactor>
</comment>
<gene>
    <name evidence="8" type="ORF">EII33_06945</name>
</gene>
<reference evidence="8 9" key="1">
    <citation type="submission" date="2018-11" db="EMBL/GenBank/DDBJ databases">
        <title>Genomes From Bacteria Associated with the Canine Oral Cavity: a Test Case for Automated Genome-Based Taxonomic Assignment.</title>
        <authorList>
            <person name="Coil D.A."/>
            <person name="Jospin G."/>
            <person name="Darling A.E."/>
            <person name="Wallis C."/>
            <person name="Davis I.J."/>
            <person name="Harris S."/>
            <person name="Eisen J.A."/>
            <person name="Holcombe L.J."/>
            <person name="O'Flynn C."/>
        </authorList>
    </citation>
    <scope>NUCLEOTIDE SEQUENCE [LARGE SCALE GENOMIC DNA]</scope>
    <source>
        <strain evidence="8 9">OH1047_COT-310</strain>
    </source>
</reference>
<evidence type="ECO:0000313" key="9">
    <source>
        <dbReference type="Proteomes" id="UP000279562"/>
    </source>
</evidence>
<dbReference type="GO" id="GO:0016798">
    <property type="term" value="F:hydrolase activity, acting on glycosyl bonds"/>
    <property type="evidence" value="ECO:0007669"/>
    <property type="project" value="UniProtKB-KW"/>
</dbReference>